<reference evidence="2" key="1">
    <citation type="submission" date="2021-01" db="EMBL/GenBank/DDBJ databases">
        <title>Phytophthora aleatoria, a newly-described species from Pinus radiata is distinct from Phytophthora cactorum isolates based on comparative genomics.</title>
        <authorList>
            <person name="Mcdougal R."/>
            <person name="Panda P."/>
            <person name="Williams N."/>
            <person name="Studholme D.J."/>
        </authorList>
    </citation>
    <scope>NUCLEOTIDE SEQUENCE</scope>
    <source>
        <strain evidence="2">NZFS 4037</strain>
    </source>
</reference>
<evidence type="ECO:0000313" key="3">
    <source>
        <dbReference type="Proteomes" id="UP000709295"/>
    </source>
</evidence>
<name>A0A8J5JBC2_9STRA</name>
<feature type="compositionally biased region" description="Low complexity" evidence="1">
    <location>
        <begin position="37"/>
        <end position="51"/>
    </location>
</feature>
<feature type="region of interest" description="Disordered" evidence="1">
    <location>
        <begin position="153"/>
        <end position="188"/>
    </location>
</feature>
<evidence type="ECO:0000313" key="2">
    <source>
        <dbReference type="EMBL" id="KAG6973721.1"/>
    </source>
</evidence>
<protein>
    <submittedName>
        <fullName evidence="2">Uncharacterized protein</fullName>
    </submittedName>
</protein>
<sequence length="219" mass="23985">MPSRGFPAPPDLSELLKFFESDEGKARVSRQSGATNRRSLSQSSFSKRLSSGNLQAATSKVWGAPKPASVGTAEGCRLSQSRTTTIEHKPLRDEKPSAALQGWNSSTQLPPAPTKALRHQLLCRAYQPPAPVYVVPSEASELLDRLSKGTISSRSKLKLQDDSTRGGQKVVSNDRSSSGIRSTSAADTRGRDAIQTLLFYRKEVEKRRRLDTNDSRTDE</sequence>
<dbReference type="AlphaFoldDB" id="A0A8J5JBC2"/>
<proteinExistence type="predicted"/>
<feature type="compositionally biased region" description="Polar residues" evidence="1">
    <location>
        <begin position="170"/>
        <end position="186"/>
    </location>
</feature>
<evidence type="ECO:0000256" key="1">
    <source>
        <dbReference type="SAM" id="MobiDB-lite"/>
    </source>
</evidence>
<accession>A0A8J5JBC2</accession>
<comment type="caution">
    <text evidence="2">The sequence shown here is derived from an EMBL/GenBank/DDBJ whole genome shotgun (WGS) entry which is preliminary data.</text>
</comment>
<dbReference type="Proteomes" id="UP000709295">
    <property type="component" value="Unassembled WGS sequence"/>
</dbReference>
<keyword evidence="3" id="KW-1185">Reference proteome</keyword>
<feature type="region of interest" description="Disordered" evidence="1">
    <location>
        <begin position="22"/>
        <end position="93"/>
    </location>
</feature>
<dbReference type="EMBL" id="JAENGY010000105">
    <property type="protein sequence ID" value="KAG6973721.1"/>
    <property type="molecule type" value="Genomic_DNA"/>
</dbReference>
<gene>
    <name evidence="2" type="ORF">JG688_00003398</name>
</gene>
<organism evidence="2 3">
    <name type="scientific">Phytophthora aleatoria</name>
    <dbReference type="NCBI Taxonomy" id="2496075"/>
    <lineage>
        <taxon>Eukaryota</taxon>
        <taxon>Sar</taxon>
        <taxon>Stramenopiles</taxon>
        <taxon>Oomycota</taxon>
        <taxon>Peronosporomycetes</taxon>
        <taxon>Peronosporales</taxon>
        <taxon>Peronosporaceae</taxon>
        <taxon>Phytophthora</taxon>
    </lineage>
</organism>